<gene>
    <name evidence="1" type="ORF">EFI48_07595</name>
</gene>
<name>A0AAN1QDC9_AERVE</name>
<accession>A0AAN1QDC9</accession>
<dbReference type="RefSeq" id="WP_123172718.1">
    <property type="nucleotide sequence ID" value="NZ_CP033604.1"/>
</dbReference>
<dbReference type="EMBL" id="CP033604">
    <property type="protein sequence ID" value="AYV36688.1"/>
    <property type="molecule type" value="Genomic_DNA"/>
</dbReference>
<protein>
    <submittedName>
        <fullName evidence="1">Uncharacterized protein</fullName>
    </submittedName>
</protein>
<dbReference type="AlphaFoldDB" id="A0AAN1QDC9"/>
<proteinExistence type="predicted"/>
<reference evidence="1 2" key="1">
    <citation type="submission" date="2018-11" db="EMBL/GenBank/DDBJ databases">
        <title>Complete genome sequence of multidrug-resistant Aeromonas veronii strain MS-18-37.</title>
        <authorList>
            <person name="Abdelhamed H."/>
            <person name="Lawrence M."/>
            <person name="Waldbieser G."/>
        </authorList>
    </citation>
    <scope>NUCLEOTIDE SEQUENCE [LARGE SCALE GENOMIC DNA]</scope>
    <source>
        <strain evidence="1 2">MS-18-37</strain>
    </source>
</reference>
<organism evidence="1 2">
    <name type="scientific">Aeromonas veronii</name>
    <dbReference type="NCBI Taxonomy" id="654"/>
    <lineage>
        <taxon>Bacteria</taxon>
        <taxon>Pseudomonadati</taxon>
        <taxon>Pseudomonadota</taxon>
        <taxon>Gammaproteobacteria</taxon>
        <taxon>Aeromonadales</taxon>
        <taxon>Aeromonadaceae</taxon>
        <taxon>Aeromonas</taxon>
    </lineage>
</organism>
<dbReference type="Proteomes" id="UP000267614">
    <property type="component" value="Chromosome"/>
</dbReference>
<sequence length="94" mass="10793">MHQFGIWHEGGHHTIQGLPILKHLLHTLHGDVMVRYVCRADTPCTLFLTIKDGVPYQKFKEGTPPLDWQWLEQSILPLSASSQPLVMIKRLALR</sequence>
<evidence type="ECO:0000313" key="2">
    <source>
        <dbReference type="Proteomes" id="UP000267614"/>
    </source>
</evidence>
<evidence type="ECO:0000313" key="1">
    <source>
        <dbReference type="EMBL" id="AYV36688.1"/>
    </source>
</evidence>